<organism evidence="1 2">
    <name type="scientific">Tanacetum coccineum</name>
    <dbReference type="NCBI Taxonomy" id="301880"/>
    <lineage>
        <taxon>Eukaryota</taxon>
        <taxon>Viridiplantae</taxon>
        <taxon>Streptophyta</taxon>
        <taxon>Embryophyta</taxon>
        <taxon>Tracheophyta</taxon>
        <taxon>Spermatophyta</taxon>
        <taxon>Magnoliopsida</taxon>
        <taxon>eudicotyledons</taxon>
        <taxon>Gunneridae</taxon>
        <taxon>Pentapetalae</taxon>
        <taxon>asterids</taxon>
        <taxon>campanulids</taxon>
        <taxon>Asterales</taxon>
        <taxon>Asteraceae</taxon>
        <taxon>Asteroideae</taxon>
        <taxon>Anthemideae</taxon>
        <taxon>Anthemidinae</taxon>
        <taxon>Tanacetum</taxon>
    </lineage>
</organism>
<dbReference type="EMBL" id="BQNB010013281">
    <property type="protein sequence ID" value="GJT14068.1"/>
    <property type="molecule type" value="Genomic_DNA"/>
</dbReference>
<evidence type="ECO:0000313" key="1">
    <source>
        <dbReference type="EMBL" id="GJT14068.1"/>
    </source>
</evidence>
<evidence type="ECO:0000313" key="2">
    <source>
        <dbReference type="Proteomes" id="UP001151760"/>
    </source>
</evidence>
<keyword evidence="2" id="KW-1185">Reference proteome</keyword>
<name>A0ABQ5BJW1_9ASTR</name>
<protein>
    <submittedName>
        <fullName evidence="1">Uncharacterized protein</fullName>
    </submittedName>
</protein>
<dbReference type="Proteomes" id="UP001151760">
    <property type="component" value="Unassembled WGS sequence"/>
</dbReference>
<proteinExistence type="predicted"/>
<reference evidence="1" key="1">
    <citation type="journal article" date="2022" name="Int. J. Mol. Sci.">
        <title>Draft Genome of Tanacetum Coccineum: Genomic Comparison of Closely Related Tanacetum-Family Plants.</title>
        <authorList>
            <person name="Yamashiro T."/>
            <person name="Shiraishi A."/>
            <person name="Nakayama K."/>
            <person name="Satake H."/>
        </authorList>
    </citation>
    <scope>NUCLEOTIDE SEQUENCE</scope>
</reference>
<dbReference type="SUPFAM" id="SSF64484">
    <property type="entry name" value="beta and beta-prime subunits of DNA dependent RNA-polymerase"/>
    <property type="match status" value="1"/>
</dbReference>
<gene>
    <name evidence="1" type="ORF">Tco_0861110</name>
</gene>
<comment type="caution">
    <text evidence="1">The sequence shown here is derived from an EMBL/GenBank/DDBJ whole genome shotgun (WGS) entry which is preliminary data.</text>
</comment>
<sequence>MRDDHNRVYKSLSYVIEDKEGRVCETLLGKRVDYSGLSVIVMGLDVDCHKAEAYHLLALWLESIPLQRHNDSRVGISPPSELDMKVSPYLALVLPFFICCASLLCHSQFTLSEALAKKQAPFGVSDDMSRTYTSFLLVSLTSVGTEGVVCLDSLTMTVPETLSLEESCVSGFVCFMIPNPDLSFEE</sequence>
<reference evidence="1" key="2">
    <citation type="submission" date="2022-01" db="EMBL/GenBank/DDBJ databases">
        <authorList>
            <person name="Yamashiro T."/>
            <person name="Shiraishi A."/>
            <person name="Satake H."/>
            <person name="Nakayama K."/>
        </authorList>
    </citation>
    <scope>NUCLEOTIDE SEQUENCE</scope>
</reference>
<accession>A0ABQ5BJW1</accession>